<dbReference type="GeneID" id="303559224"/>
<dbReference type="PANTHER" id="PTHR34374">
    <property type="entry name" value="LARGE RIBOSOMAL RNA SUBUNIT ACCUMULATION PROTEIN YCED HOMOLOG 1, CHLOROPLASTIC"/>
    <property type="match status" value="1"/>
</dbReference>
<dbReference type="AlphaFoldDB" id="A0A9N7JIB5"/>
<name>A0A9N7JIB5_CLOSE</name>
<dbReference type="RefSeq" id="WP_066674574.1">
    <property type="nucleotide sequence ID" value="NZ_CABMIZ010000005.1"/>
</dbReference>
<dbReference type="Proteomes" id="UP001055437">
    <property type="component" value="Chromosome"/>
</dbReference>
<evidence type="ECO:0000313" key="4">
    <source>
        <dbReference type="Proteomes" id="UP001055437"/>
    </source>
</evidence>
<dbReference type="Pfam" id="PF02620">
    <property type="entry name" value="YceD"/>
    <property type="match status" value="1"/>
</dbReference>
<reference evidence="2" key="2">
    <citation type="submission" date="2022-06" db="EMBL/GenBank/DDBJ databases">
        <authorList>
            <person name="Holder M.E."/>
            <person name="Ajami N.J."/>
            <person name="Petrosino J.F."/>
        </authorList>
    </citation>
    <scope>NUCLEOTIDE SEQUENCE</scope>
    <source>
        <strain evidence="2">RMA 8861</strain>
    </source>
</reference>
<protein>
    <submittedName>
        <fullName evidence="2">DUF177 domain-containing protein</fullName>
    </submittedName>
    <submittedName>
        <fullName evidence="1">Metal-binding protein</fullName>
    </submittedName>
</protein>
<evidence type="ECO:0000313" key="1">
    <source>
        <dbReference type="EMBL" id="AYE33103.1"/>
    </source>
</evidence>
<dbReference type="KEGG" id="csep:CP523_00855"/>
<accession>A0A9N7JIB5</accession>
<keyword evidence="4" id="KW-1185">Reference proteome</keyword>
<gene>
    <name evidence="1" type="ORF">CP523_00855</name>
    <name evidence="2" type="ORF">NH397_09155</name>
</gene>
<dbReference type="EMBL" id="CP023671">
    <property type="protein sequence ID" value="AYE33103.1"/>
    <property type="molecule type" value="Genomic_DNA"/>
</dbReference>
<dbReference type="InterPro" id="IPR003772">
    <property type="entry name" value="YceD"/>
</dbReference>
<dbReference type="EMBL" id="CP099799">
    <property type="protein sequence ID" value="USR99671.1"/>
    <property type="molecule type" value="Genomic_DNA"/>
</dbReference>
<evidence type="ECO:0000313" key="2">
    <source>
        <dbReference type="EMBL" id="USR99671.1"/>
    </source>
</evidence>
<sequence length="170" mass="19455">MIIQFSDLISQKNRKKEINVTYDLSPVYYDGDKIQAVEAVNVEGEVRAFEDILVFKASIKTKLELHCSRCLEAFIYPIDIDIEERFTNNSELLEEDEEVVFVEGDSIDITEIVENIIISTLPIKRLCVDNCKGLCHQCGKNLNIDTCQCETNDVDLRMAKLQELFGNKEV</sequence>
<dbReference type="OrthoDB" id="9790372at2"/>
<dbReference type="PANTHER" id="PTHR34374:SF1">
    <property type="entry name" value="LARGE RIBOSOMAL RNA SUBUNIT ACCUMULATION PROTEIN YCED HOMOLOG 1, CHLOROPLASTIC"/>
    <property type="match status" value="1"/>
</dbReference>
<organism evidence="1 3">
    <name type="scientific">Clostridium septicum</name>
    <dbReference type="NCBI Taxonomy" id="1504"/>
    <lineage>
        <taxon>Bacteria</taxon>
        <taxon>Bacillati</taxon>
        <taxon>Bacillota</taxon>
        <taxon>Clostridia</taxon>
        <taxon>Eubacteriales</taxon>
        <taxon>Clostridiaceae</taxon>
        <taxon>Clostridium</taxon>
    </lineage>
</organism>
<evidence type="ECO:0000313" key="3">
    <source>
        <dbReference type="Proteomes" id="UP000280586"/>
    </source>
</evidence>
<dbReference type="Proteomes" id="UP000280586">
    <property type="component" value="Chromosome"/>
</dbReference>
<proteinExistence type="predicted"/>
<reference evidence="1 3" key="1">
    <citation type="submission" date="2017-09" db="EMBL/GenBank/DDBJ databases">
        <authorList>
            <person name="Thomas P."/>
            <person name="Seyboldt C."/>
        </authorList>
    </citation>
    <scope>NUCLEOTIDE SEQUENCE [LARGE SCALE GENOMIC DNA]</scope>
    <source>
        <strain evidence="1 3">DSM 7534</strain>
    </source>
</reference>